<evidence type="ECO:0000313" key="3">
    <source>
        <dbReference type="EMBL" id="WTP55326.1"/>
    </source>
</evidence>
<feature type="region of interest" description="Disordered" evidence="1">
    <location>
        <begin position="101"/>
        <end position="141"/>
    </location>
</feature>
<evidence type="ECO:0000256" key="1">
    <source>
        <dbReference type="SAM" id="MobiDB-lite"/>
    </source>
</evidence>
<proteinExistence type="predicted"/>
<keyword evidence="4" id="KW-1185">Reference proteome</keyword>
<dbReference type="InterPro" id="IPR027805">
    <property type="entry name" value="Transposase_HTH_dom"/>
</dbReference>
<organism evidence="3 4">
    <name type="scientific">Streptomyces tauricus</name>
    <dbReference type="NCBI Taxonomy" id="68274"/>
    <lineage>
        <taxon>Bacteria</taxon>
        <taxon>Bacillati</taxon>
        <taxon>Actinomycetota</taxon>
        <taxon>Actinomycetes</taxon>
        <taxon>Kitasatosporales</taxon>
        <taxon>Streptomycetaceae</taxon>
        <taxon>Streptomyces</taxon>
        <taxon>Streptomyces aurantiacus group</taxon>
    </lineage>
</organism>
<name>A0ABZ1JUB5_9ACTN</name>
<accession>A0ABZ1JUB5</accession>
<dbReference type="Proteomes" id="UP001432166">
    <property type="component" value="Chromosome"/>
</dbReference>
<feature type="compositionally biased region" description="Basic residues" evidence="1">
    <location>
        <begin position="101"/>
        <end position="111"/>
    </location>
</feature>
<reference evidence="3" key="1">
    <citation type="submission" date="2022-10" db="EMBL/GenBank/DDBJ databases">
        <title>The complete genomes of actinobacterial strains from the NBC collection.</title>
        <authorList>
            <person name="Joergensen T.S."/>
            <person name="Alvarez Arevalo M."/>
            <person name="Sterndorff E.B."/>
            <person name="Faurdal D."/>
            <person name="Vuksanovic O."/>
            <person name="Mourched A.-S."/>
            <person name="Charusanti P."/>
            <person name="Shaw S."/>
            <person name="Blin K."/>
            <person name="Weber T."/>
        </authorList>
    </citation>
    <scope>NUCLEOTIDE SEQUENCE</scope>
    <source>
        <strain evidence="3">NBC_00189</strain>
    </source>
</reference>
<gene>
    <name evidence="3" type="ORF">OG288_43690</name>
</gene>
<protein>
    <submittedName>
        <fullName evidence="3">Transposase family protein</fullName>
    </submittedName>
</protein>
<feature type="region of interest" description="Disordered" evidence="1">
    <location>
        <begin position="1"/>
        <end position="20"/>
    </location>
</feature>
<dbReference type="Pfam" id="PF13613">
    <property type="entry name" value="HTH_Tnp_4"/>
    <property type="match status" value="1"/>
</dbReference>
<feature type="domain" description="Transposase Helix-turn-helix" evidence="2">
    <location>
        <begin position="27"/>
        <end position="76"/>
    </location>
</feature>
<evidence type="ECO:0000313" key="4">
    <source>
        <dbReference type="Proteomes" id="UP001432166"/>
    </source>
</evidence>
<sequence length="141" mass="15503">MVGLEGRRFQARGGARRRAPGAGARHQLVFVDRLVATLIHLRHDLPHAVLGVLYGVDRSTVTRAVGEVRRLLAQRGFAVPGRPGLRLRTLEDVFAYAQVRGRRAASGRHRGPGPPTGGRSRRAARLRLGPPSSRARRSRTR</sequence>
<evidence type="ECO:0000259" key="2">
    <source>
        <dbReference type="Pfam" id="PF13613"/>
    </source>
</evidence>
<dbReference type="EMBL" id="CP108133">
    <property type="protein sequence ID" value="WTP55326.1"/>
    <property type="molecule type" value="Genomic_DNA"/>
</dbReference>